<dbReference type="Pfam" id="PF04658">
    <property type="entry name" value="TAFII55_N"/>
    <property type="match status" value="1"/>
</dbReference>
<protein>
    <recommendedName>
        <fullName evidence="7">TAFII55 protein conserved region domain-containing protein</fullName>
    </recommendedName>
</protein>
<evidence type="ECO:0000256" key="5">
    <source>
        <dbReference type="ARBA" id="ARBA00023242"/>
    </source>
</evidence>
<dbReference type="OrthoDB" id="153872at2759"/>
<proteinExistence type="inferred from homology"/>
<evidence type="ECO:0000256" key="1">
    <source>
        <dbReference type="ARBA" id="ARBA00004123"/>
    </source>
</evidence>
<reference evidence="8 9" key="1">
    <citation type="journal article" date="2010" name="Plant Cell">
        <title>The Chlorella variabilis NC64A genome reveals adaptation to photosymbiosis, coevolution with viruses, and cryptic sex.</title>
        <authorList>
            <person name="Blanc G."/>
            <person name="Duncan G."/>
            <person name="Agarkova I."/>
            <person name="Borodovsky M."/>
            <person name="Gurnon J."/>
            <person name="Kuo A."/>
            <person name="Lindquist E."/>
            <person name="Lucas S."/>
            <person name="Pangilinan J."/>
            <person name="Polle J."/>
            <person name="Salamov A."/>
            <person name="Terry A."/>
            <person name="Yamada T."/>
            <person name="Dunigan D.D."/>
            <person name="Grigoriev I.V."/>
            <person name="Claverie J.M."/>
            <person name="Van Etten J.L."/>
        </authorList>
    </citation>
    <scope>NUCLEOTIDE SEQUENCE [LARGE SCALE GENOMIC DNA]</scope>
    <source>
        <strain evidence="8 9">NC64A</strain>
    </source>
</reference>
<evidence type="ECO:0000256" key="6">
    <source>
        <dbReference type="SAM" id="MobiDB-lite"/>
    </source>
</evidence>
<keyword evidence="4" id="KW-0804">Transcription</keyword>
<dbReference type="InParanoid" id="E1Z391"/>
<keyword evidence="9" id="KW-1185">Reference proteome</keyword>
<dbReference type="CDD" id="cd08047">
    <property type="entry name" value="TAF7"/>
    <property type="match status" value="1"/>
</dbReference>
<feature type="compositionally biased region" description="Polar residues" evidence="6">
    <location>
        <begin position="460"/>
        <end position="472"/>
    </location>
</feature>
<dbReference type="KEGG" id="cvr:CHLNCDRAFT_133513"/>
<keyword evidence="5" id="KW-0539">Nucleus</keyword>
<gene>
    <name evidence="8" type="ORF">CHLNCDRAFT_133513</name>
</gene>
<keyword evidence="3" id="KW-0805">Transcription regulation</keyword>
<dbReference type="RefSeq" id="XP_005852232.1">
    <property type="nucleotide sequence ID" value="XM_005852170.1"/>
</dbReference>
<dbReference type="AlphaFoldDB" id="E1Z391"/>
<feature type="compositionally biased region" description="Low complexity" evidence="6">
    <location>
        <begin position="437"/>
        <end position="453"/>
    </location>
</feature>
<feature type="region of interest" description="Disordered" evidence="6">
    <location>
        <begin position="437"/>
        <end position="511"/>
    </location>
</feature>
<evidence type="ECO:0000313" key="8">
    <source>
        <dbReference type="EMBL" id="EFN60130.1"/>
    </source>
</evidence>
<evidence type="ECO:0000256" key="2">
    <source>
        <dbReference type="ARBA" id="ARBA00009368"/>
    </source>
</evidence>
<sequence>MAREVEEQYVLRVKDPVLAEELRAALRQPGPLDPVTQRARLEFTDSDRHGHFVWGDRRFPVTVLNLPSVVESYKTLDDINLVKTCDIGQVLVVGDDPGLAAEAATGEARDGITPPMRNARERIFRKPIDVPPHVVQKVEYDLLTILAGGAPEGLKFVDTEEEWVVDPATGQCAWLPSPVLVLAGFFLEELATVRQLLDSIGGETVRVLPTTPALLRAPAYEALLAPEPAWDRPAPPEWQPGGGWGQQRMALMAGIAEEGRQMVVDLLEEAGMPGVVPAVVTPATQDAVLGEQEAEVDLPVSFVDELPPLQALVPEVWQPAEADSKAETAGVTGSEVVQAEFFEAPRHRPEEDDDCPAARAASTAAAQEAVEVPLDIIDSIVADSERSVVDLPLDEMDSEELLAAARAAMGLDEAELQKLVDDAAVQTASALNVPFVSGRAGSAVGPSSSGVSRKPWETPGASQAKQPGTQQHKGFGSTPLRIGLKAHSKTGNETGSKAGSSNGSSSLKAVTEKHGLDFEELLRGLSERGIPLSD</sequence>
<comment type="subcellular location">
    <subcellularLocation>
        <location evidence="1">Nucleus</location>
    </subcellularLocation>
</comment>
<comment type="similarity">
    <text evidence="2">Belongs to the TAF7 family.</text>
</comment>
<organism evidence="9">
    <name type="scientific">Chlorella variabilis</name>
    <name type="common">Green alga</name>
    <dbReference type="NCBI Taxonomy" id="554065"/>
    <lineage>
        <taxon>Eukaryota</taxon>
        <taxon>Viridiplantae</taxon>
        <taxon>Chlorophyta</taxon>
        <taxon>core chlorophytes</taxon>
        <taxon>Trebouxiophyceae</taxon>
        <taxon>Chlorellales</taxon>
        <taxon>Chlorellaceae</taxon>
        <taxon>Chlorella clade</taxon>
        <taxon>Chlorella</taxon>
    </lineage>
</organism>
<evidence type="ECO:0000259" key="7">
    <source>
        <dbReference type="SMART" id="SM01370"/>
    </source>
</evidence>
<name>E1Z391_CHLVA</name>
<dbReference type="PANTHER" id="PTHR12228:SF0">
    <property type="entry name" value="TATA-BOX BINDING PROTEIN ASSOCIATED FACTOR 7"/>
    <property type="match status" value="1"/>
</dbReference>
<dbReference type="STRING" id="554065.E1Z391"/>
<dbReference type="GO" id="GO:0051123">
    <property type="term" value="P:RNA polymerase II preinitiation complex assembly"/>
    <property type="evidence" value="ECO:0007669"/>
    <property type="project" value="TreeGrafter"/>
</dbReference>
<dbReference type="PANTHER" id="PTHR12228">
    <property type="entry name" value="TRANSCRIPTION INITIATION FACTOR TFIID 55 KD SUBUNIT-RELATED"/>
    <property type="match status" value="1"/>
</dbReference>
<dbReference type="InterPro" id="IPR006751">
    <property type="entry name" value="TAFII55_prot_cons_reg"/>
</dbReference>
<feature type="domain" description="TAFII55 protein conserved region" evidence="7">
    <location>
        <begin position="5"/>
        <end position="153"/>
    </location>
</feature>
<feature type="compositionally biased region" description="Low complexity" evidence="6">
    <location>
        <begin position="495"/>
        <end position="506"/>
    </location>
</feature>
<dbReference type="InterPro" id="IPR037817">
    <property type="entry name" value="TAF7"/>
</dbReference>
<dbReference type="GO" id="GO:0016251">
    <property type="term" value="F:RNA polymerase II general transcription initiation factor activity"/>
    <property type="evidence" value="ECO:0007669"/>
    <property type="project" value="TreeGrafter"/>
</dbReference>
<evidence type="ECO:0000256" key="4">
    <source>
        <dbReference type="ARBA" id="ARBA00023163"/>
    </source>
</evidence>
<dbReference type="eggNOG" id="KOG4011">
    <property type="taxonomic scope" value="Eukaryota"/>
</dbReference>
<accession>E1Z391</accession>
<dbReference type="SMART" id="SM01370">
    <property type="entry name" value="TAFII55_N"/>
    <property type="match status" value="1"/>
</dbReference>
<dbReference type="Proteomes" id="UP000008141">
    <property type="component" value="Unassembled WGS sequence"/>
</dbReference>
<evidence type="ECO:0000313" key="9">
    <source>
        <dbReference type="Proteomes" id="UP000008141"/>
    </source>
</evidence>
<dbReference type="EMBL" id="GL433835">
    <property type="protein sequence ID" value="EFN60130.1"/>
    <property type="molecule type" value="Genomic_DNA"/>
</dbReference>
<evidence type="ECO:0000256" key="3">
    <source>
        <dbReference type="ARBA" id="ARBA00023015"/>
    </source>
</evidence>
<dbReference type="GeneID" id="17359484"/>
<dbReference type="GO" id="GO:0005669">
    <property type="term" value="C:transcription factor TFIID complex"/>
    <property type="evidence" value="ECO:0007669"/>
    <property type="project" value="InterPro"/>
</dbReference>